<evidence type="ECO:0000313" key="12">
    <source>
        <dbReference type="Proteomes" id="UP000231276"/>
    </source>
</evidence>
<evidence type="ECO:0000256" key="6">
    <source>
        <dbReference type="ARBA" id="ARBA00022692"/>
    </source>
</evidence>
<dbReference type="GO" id="GO:0008233">
    <property type="term" value="F:peptidase activity"/>
    <property type="evidence" value="ECO:0007669"/>
    <property type="project" value="UniProtKB-KW"/>
</dbReference>
<evidence type="ECO:0000256" key="9">
    <source>
        <dbReference type="ARBA" id="ARBA00023136"/>
    </source>
</evidence>
<dbReference type="PIRSF" id="PIRSF016933">
    <property type="entry name" value="PrsW"/>
    <property type="match status" value="1"/>
</dbReference>
<feature type="transmembrane region" description="Helical" evidence="10">
    <location>
        <begin position="105"/>
        <end position="124"/>
    </location>
</feature>
<evidence type="ECO:0000256" key="7">
    <source>
        <dbReference type="ARBA" id="ARBA00022801"/>
    </source>
</evidence>
<keyword evidence="4" id="KW-1003">Cell membrane</keyword>
<evidence type="ECO:0000256" key="3">
    <source>
        <dbReference type="ARBA" id="ARBA00018997"/>
    </source>
</evidence>
<dbReference type="PANTHER" id="PTHR36844">
    <property type="entry name" value="PROTEASE PRSW"/>
    <property type="match status" value="1"/>
</dbReference>
<feature type="transmembrane region" description="Helical" evidence="10">
    <location>
        <begin position="144"/>
        <end position="164"/>
    </location>
</feature>
<comment type="subcellular location">
    <subcellularLocation>
        <location evidence="1">Cell membrane</location>
        <topology evidence="1">Multi-pass membrane protein</topology>
    </subcellularLocation>
</comment>
<accession>A0A2H0DX63</accession>
<feature type="transmembrane region" description="Helical" evidence="10">
    <location>
        <begin position="7"/>
        <end position="27"/>
    </location>
</feature>
<evidence type="ECO:0000256" key="2">
    <source>
        <dbReference type="ARBA" id="ARBA00009165"/>
    </source>
</evidence>
<dbReference type="Proteomes" id="UP000231276">
    <property type="component" value="Unassembled WGS sequence"/>
</dbReference>
<keyword evidence="7" id="KW-0378">Hydrolase</keyword>
<comment type="caution">
    <text evidence="11">The sequence shown here is derived from an EMBL/GenBank/DDBJ whole genome shotgun (WGS) entry which is preliminary data.</text>
</comment>
<dbReference type="GO" id="GO:0005886">
    <property type="term" value="C:plasma membrane"/>
    <property type="evidence" value="ECO:0007669"/>
    <property type="project" value="UniProtKB-SubCell"/>
</dbReference>
<proteinExistence type="inferred from homology"/>
<dbReference type="GO" id="GO:0006508">
    <property type="term" value="P:proteolysis"/>
    <property type="evidence" value="ECO:0007669"/>
    <property type="project" value="UniProtKB-KW"/>
</dbReference>
<sequence length="232" mass="26552">MSINNETIIYAVLGGLIPALFWLWFWLREDKKRPEPRGLLFLSFVAGMVMVPIVIPIQRFFSPNLQNITLLTIFLWALIEEVFKFGASYWAALRRKAMDEPIDPMIYLITTALGFAALENTLFLMNSLSSGFLWESVITGNMRFIGATLLHTIASGIVGLFMALSFYKSRMVKKISLFAGLVIAILLHTFFNFFIMNTVTSGVFLIFSAVWMITILLILFFEKVKNIRNIRR</sequence>
<feature type="transmembrane region" description="Helical" evidence="10">
    <location>
        <begin position="73"/>
        <end position="93"/>
    </location>
</feature>
<evidence type="ECO:0000256" key="4">
    <source>
        <dbReference type="ARBA" id="ARBA00022475"/>
    </source>
</evidence>
<keyword evidence="9 10" id="KW-0472">Membrane</keyword>
<dbReference type="InterPro" id="IPR026898">
    <property type="entry name" value="PrsW"/>
</dbReference>
<protein>
    <recommendedName>
        <fullName evidence="3">Protease PrsW</fullName>
    </recommendedName>
</protein>
<dbReference type="InterPro" id="IPR023596">
    <property type="entry name" value="Peptidase_PrsW_arch/bac"/>
</dbReference>
<keyword evidence="6 10" id="KW-0812">Transmembrane</keyword>
<name>A0A2H0DX63_9BACT</name>
<evidence type="ECO:0000313" key="11">
    <source>
        <dbReference type="EMBL" id="PIP86762.1"/>
    </source>
</evidence>
<evidence type="ECO:0000256" key="1">
    <source>
        <dbReference type="ARBA" id="ARBA00004651"/>
    </source>
</evidence>
<comment type="similarity">
    <text evidence="2">Belongs to the protease PrsW family.</text>
</comment>
<feature type="transmembrane region" description="Helical" evidence="10">
    <location>
        <begin position="39"/>
        <end position="61"/>
    </location>
</feature>
<feature type="transmembrane region" description="Helical" evidence="10">
    <location>
        <begin position="176"/>
        <end position="196"/>
    </location>
</feature>
<evidence type="ECO:0000256" key="5">
    <source>
        <dbReference type="ARBA" id="ARBA00022670"/>
    </source>
</evidence>
<keyword evidence="5" id="KW-0645">Protease</keyword>
<evidence type="ECO:0000256" key="8">
    <source>
        <dbReference type="ARBA" id="ARBA00022989"/>
    </source>
</evidence>
<gene>
    <name evidence="11" type="ORF">COW82_00315</name>
</gene>
<keyword evidence="8 10" id="KW-1133">Transmembrane helix</keyword>
<dbReference type="Pfam" id="PF13367">
    <property type="entry name" value="PrsW-protease"/>
    <property type="match status" value="1"/>
</dbReference>
<reference evidence="11 12" key="1">
    <citation type="submission" date="2017-09" db="EMBL/GenBank/DDBJ databases">
        <title>Depth-based differentiation of microbial function through sediment-hosted aquifers and enrichment of novel symbionts in the deep terrestrial subsurface.</title>
        <authorList>
            <person name="Probst A.J."/>
            <person name="Ladd B."/>
            <person name="Jarett J.K."/>
            <person name="Geller-Mcgrath D.E."/>
            <person name="Sieber C.M."/>
            <person name="Emerson J.B."/>
            <person name="Anantharaman K."/>
            <person name="Thomas B.C."/>
            <person name="Malmstrom R."/>
            <person name="Stieglmeier M."/>
            <person name="Klingl A."/>
            <person name="Woyke T."/>
            <person name="Ryan C.M."/>
            <person name="Banfield J.F."/>
        </authorList>
    </citation>
    <scope>NUCLEOTIDE SEQUENCE [LARGE SCALE GENOMIC DNA]</scope>
    <source>
        <strain evidence="11">CG22_combo_CG10-13_8_21_14_all_43_18</strain>
    </source>
</reference>
<organism evidence="11 12">
    <name type="scientific">Candidatus Campbellbacteria bacterium CG22_combo_CG10-13_8_21_14_all_43_18</name>
    <dbReference type="NCBI Taxonomy" id="1974530"/>
    <lineage>
        <taxon>Bacteria</taxon>
        <taxon>Candidatus Campbelliibacteriota</taxon>
    </lineage>
</organism>
<feature type="transmembrane region" description="Helical" evidence="10">
    <location>
        <begin position="202"/>
        <end position="221"/>
    </location>
</feature>
<dbReference type="EMBL" id="PCTS01000005">
    <property type="protein sequence ID" value="PIP86762.1"/>
    <property type="molecule type" value="Genomic_DNA"/>
</dbReference>
<dbReference type="PANTHER" id="PTHR36844:SF1">
    <property type="entry name" value="PROTEASE PRSW"/>
    <property type="match status" value="1"/>
</dbReference>
<dbReference type="AlphaFoldDB" id="A0A2H0DX63"/>
<evidence type="ECO:0000256" key="10">
    <source>
        <dbReference type="SAM" id="Phobius"/>
    </source>
</evidence>